<organism evidence="3 4">
    <name type="scientific">Heracleum sosnowskyi</name>
    <dbReference type="NCBI Taxonomy" id="360622"/>
    <lineage>
        <taxon>Eukaryota</taxon>
        <taxon>Viridiplantae</taxon>
        <taxon>Streptophyta</taxon>
        <taxon>Embryophyta</taxon>
        <taxon>Tracheophyta</taxon>
        <taxon>Spermatophyta</taxon>
        <taxon>Magnoliopsida</taxon>
        <taxon>eudicotyledons</taxon>
        <taxon>Gunneridae</taxon>
        <taxon>Pentapetalae</taxon>
        <taxon>asterids</taxon>
        <taxon>campanulids</taxon>
        <taxon>Apiales</taxon>
        <taxon>Apiaceae</taxon>
        <taxon>Apioideae</taxon>
        <taxon>apioid superclade</taxon>
        <taxon>Tordylieae</taxon>
        <taxon>Tordyliinae</taxon>
        <taxon>Heracleum</taxon>
    </lineage>
</organism>
<dbReference type="InterPro" id="IPR036869">
    <property type="entry name" value="J_dom_sf"/>
</dbReference>
<dbReference type="GO" id="GO:0044183">
    <property type="term" value="F:protein folding chaperone"/>
    <property type="evidence" value="ECO:0007669"/>
    <property type="project" value="TreeGrafter"/>
</dbReference>
<feature type="transmembrane region" description="Helical" evidence="1">
    <location>
        <begin position="94"/>
        <end position="115"/>
    </location>
</feature>
<reference evidence="3" key="1">
    <citation type="submission" date="2023-02" db="EMBL/GenBank/DDBJ databases">
        <title>Genome of toxic invasive species Heracleum sosnowskyi carries increased number of genes despite the absence of recent whole-genome duplications.</title>
        <authorList>
            <person name="Schelkunov M."/>
            <person name="Shtratnikova V."/>
            <person name="Makarenko M."/>
            <person name="Klepikova A."/>
            <person name="Omelchenko D."/>
            <person name="Novikova G."/>
            <person name="Obukhova E."/>
            <person name="Bogdanov V."/>
            <person name="Penin A."/>
            <person name="Logacheva M."/>
        </authorList>
    </citation>
    <scope>NUCLEOTIDE SEQUENCE</scope>
    <source>
        <strain evidence="3">Hsosn_3</strain>
        <tissue evidence="3">Leaf</tissue>
    </source>
</reference>
<dbReference type="InterPro" id="IPR001623">
    <property type="entry name" value="DnaJ_domain"/>
</dbReference>
<keyword evidence="1" id="KW-1133">Transmembrane helix</keyword>
<proteinExistence type="predicted"/>
<dbReference type="PANTHER" id="PTHR43948:SF14">
    <property type="entry name" value="PROTEIN DNAJ, PUTATIVE-RELATED"/>
    <property type="match status" value="1"/>
</dbReference>
<dbReference type="Proteomes" id="UP001237642">
    <property type="component" value="Unassembled WGS sequence"/>
</dbReference>
<evidence type="ECO:0000313" key="3">
    <source>
        <dbReference type="EMBL" id="KAK1384995.1"/>
    </source>
</evidence>
<keyword evidence="1" id="KW-0812">Transmembrane</keyword>
<dbReference type="GO" id="GO:0005737">
    <property type="term" value="C:cytoplasm"/>
    <property type="evidence" value="ECO:0007669"/>
    <property type="project" value="TreeGrafter"/>
</dbReference>
<feature type="domain" description="J" evidence="2">
    <location>
        <begin position="5"/>
        <end position="79"/>
    </location>
</feature>
<evidence type="ECO:0000256" key="1">
    <source>
        <dbReference type="SAM" id="Phobius"/>
    </source>
</evidence>
<keyword evidence="4" id="KW-1185">Reference proteome</keyword>
<gene>
    <name evidence="3" type="ORF">POM88_022730</name>
</gene>
<protein>
    <submittedName>
        <fullName evidence="3">Chaperone dnaJ-domain containing protein</fullName>
    </submittedName>
</protein>
<dbReference type="PANTHER" id="PTHR43948">
    <property type="entry name" value="DNAJ HOMOLOG SUBFAMILY B"/>
    <property type="match status" value="1"/>
</dbReference>
<dbReference type="GO" id="GO:0051082">
    <property type="term" value="F:unfolded protein binding"/>
    <property type="evidence" value="ECO:0007669"/>
    <property type="project" value="TreeGrafter"/>
</dbReference>
<name>A0AAD8IFV1_9APIA</name>
<dbReference type="CDD" id="cd06257">
    <property type="entry name" value="DnaJ"/>
    <property type="match status" value="1"/>
</dbReference>
<dbReference type="EMBL" id="JAUIZM010000005">
    <property type="protein sequence ID" value="KAK1384995.1"/>
    <property type="molecule type" value="Genomic_DNA"/>
</dbReference>
<dbReference type="GO" id="GO:0005634">
    <property type="term" value="C:nucleus"/>
    <property type="evidence" value="ECO:0007669"/>
    <property type="project" value="TreeGrafter"/>
</dbReference>
<dbReference type="AlphaFoldDB" id="A0AAD8IFV1"/>
<accession>A0AAD8IFV1</accession>
<dbReference type="SUPFAM" id="SSF46565">
    <property type="entry name" value="Chaperone J-domain"/>
    <property type="match status" value="1"/>
</dbReference>
<dbReference type="PROSITE" id="PS50076">
    <property type="entry name" value="DNAJ_2"/>
    <property type="match status" value="1"/>
</dbReference>
<dbReference type="Pfam" id="PF00226">
    <property type="entry name" value="DnaJ"/>
    <property type="match status" value="1"/>
</dbReference>
<sequence>MRADEAIHLLGFPPNSRPSPSQVKEAYKKMVWETHPDRFPLDQKPNAECRFKLVSEAYTYLLSGVRQEGSASGTYSRVVRYGGQRSHGGKRNSALIGVPFLFIILGTFALGGSFASRAYKRQKQAYPSHNPFLP</sequence>
<dbReference type="Gene3D" id="1.10.287.110">
    <property type="entry name" value="DnaJ domain"/>
    <property type="match status" value="1"/>
</dbReference>
<reference evidence="3" key="2">
    <citation type="submission" date="2023-05" db="EMBL/GenBank/DDBJ databases">
        <authorList>
            <person name="Schelkunov M.I."/>
        </authorList>
    </citation>
    <scope>NUCLEOTIDE SEQUENCE</scope>
    <source>
        <strain evidence="3">Hsosn_3</strain>
        <tissue evidence="3">Leaf</tissue>
    </source>
</reference>
<dbReference type="SMART" id="SM00271">
    <property type="entry name" value="DnaJ"/>
    <property type="match status" value="1"/>
</dbReference>
<evidence type="ECO:0000313" key="4">
    <source>
        <dbReference type="Proteomes" id="UP001237642"/>
    </source>
</evidence>
<dbReference type="GO" id="GO:0051087">
    <property type="term" value="F:protein-folding chaperone binding"/>
    <property type="evidence" value="ECO:0007669"/>
    <property type="project" value="TreeGrafter"/>
</dbReference>
<comment type="caution">
    <text evidence="3">The sequence shown here is derived from an EMBL/GenBank/DDBJ whole genome shotgun (WGS) entry which is preliminary data.</text>
</comment>
<evidence type="ECO:0000259" key="2">
    <source>
        <dbReference type="PROSITE" id="PS50076"/>
    </source>
</evidence>
<keyword evidence="1" id="KW-0472">Membrane</keyword>